<evidence type="ECO:0000256" key="4">
    <source>
        <dbReference type="ARBA" id="ARBA00022630"/>
    </source>
</evidence>
<dbReference type="UniPathway" id="UPA00193"/>
<accession>A0A1J5NP37</accession>
<dbReference type="Gene3D" id="3.20.20.220">
    <property type="match status" value="1"/>
</dbReference>
<dbReference type="CDD" id="cd00537">
    <property type="entry name" value="MTHFR"/>
    <property type="match status" value="1"/>
</dbReference>
<reference evidence="9 10" key="1">
    <citation type="submission" date="2016-08" db="EMBL/GenBank/DDBJ databases">
        <title>Genome-based comparison of Moorella thermoacetic strains.</title>
        <authorList>
            <person name="Poehlein A."/>
            <person name="Bengelsdorf F.R."/>
            <person name="Esser C."/>
            <person name="Duerre P."/>
            <person name="Daniel R."/>
        </authorList>
    </citation>
    <scope>NUCLEOTIDE SEQUENCE [LARGE SCALE GENOMIC DNA]</scope>
    <source>
        <strain evidence="9 10">DSM 21394</strain>
    </source>
</reference>
<evidence type="ECO:0000256" key="3">
    <source>
        <dbReference type="ARBA" id="ARBA00006743"/>
    </source>
</evidence>
<evidence type="ECO:0000256" key="7">
    <source>
        <dbReference type="ARBA" id="ARBA00048628"/>
    </source>
</evidence>
<dbReference type="GO" id="GO:0009086">
    <property type="term" value="P:methionine biosynthetic process"/>
    <property type="evidence" value="ECO:0007669"/>
    <property type="project" value="TreeGrafter"/>
</dbReference>
<comment type="catalytic activity">
    <reaction evidence="7">
        <text>(6S)-5-methyl-5,6,7,8-tetrahydrofolate + NAD(+) = (6R)-5,10-methylene-5,6,7,8-tetrahydrofolate + NADH + H(+)</text>
        <dbReference type="Rhea" id="RHEA:19821"/>
        <dbReference type="ChEBI" id="CHEBI:15378"/>
        <dbReference type="ChEBI" id="CHEBI:15636"/>
        <dbReference type="ChEBI" id="CHEBI:18608"/>
        <dbReference type="ChEBI" id="CHEBI:57540"/>
        <dbReference type="ChEBI" id="CHEBI:57945"/>
        <dbReference type="EC" id="1.5.1.54"/>
    </reaction>
    <physiologicalReaction direction="right-to-left" evidence="7">
        <dbReference type="Rhea" id="RHEA:19823"/>
    </physiologicalReaction>
</comment>
<dbReference type="Proteomes" id="UP000182811">
    <property type="component" value="Unassembled WGS sequence"/>
</dbReference>
<dbReference type="GO" id="GO:0106312">
    <property type="term" value="F:methylenetetrahydrofolate reductase (NADH) activity"/>
    <property type="evidence" value="ECO:0007669"/>
    <property type="project" value="UniProtKB-EC"/>
</dbReference>
<organism evidence="9 10">
    <name type="scientific">Neomoorella thermoacetica</name>
    <name type="common">Clostridium thermoaceticum</name>
    <dbReference type="NCBI Taxonomy" id="1525"/>
    <lineage>
        <taxon>Bacteria</taxon>
        <taxon>Bacillati</taxon>
        <taxon>Bacillota</taxon>
        <taxon>Clostridia</taxon>
        <taxon>Neomoorellales</taxon>
        <taxon>Neomoorellaceae</taxon>
        <taxon>Neomoorella</taxon>
    </lineage>
</organism>
<evidence type="ECO:0000256" key="6">
    <source>
        <dbReference type="ARBA" id="ARBA00023002"/>
    </source>
</evidence>
<keyword evidence="4 8" id="KW-0285">Flavoprotein</keyword>
<dbReference type="SUPFAM" id="SSF51730">
    <property type="entry name" value="FAD-linked oxidoreductase"/>
    <property type="match status" value="1"/>
</dbReference>
<dbReference type="GO" id="GO:0035999">
    <property type="term" value="P:tetrahydrofolate interconversion"/>
    <property type="evidence" value="ECO:0007669"/>
    <property type="project" value="UniProtKB-UniPathway"/>
</dbReference>
<dbReference type="GO" id="GO:0032259">
    <property type="term" value="P:methylation"/>
    <property type="evidence" value="ECO:0007669"/>
    <property type="project" value="UniProtKB-KW"/>
</dbReference>
<evidence type="ECO:0000256" key="2">
    <source>
        <dbReference type="ARBA" id="ARBA00004777"/>
    </source>
</evidence>
<keyword evidence="5 8" id="KW-0274">FAD</keyword>
<comment type="cofactor">
    <cofactor evidence="1 8">
        <name>FAD</name>
        <dbReference type="ChEBI" id="CHEBI:57692"/>
    </cofactor>
</comment>
<evidence type="ECO:0000313" key="9">
    <source>
        <dbReference type="EMBL" id="OIQ60398.1"/>
    </source>
</evidence>
<keyword evidence="9" id="KW-0489">Methyltransferase</keyword>
<dbReference type="AlphaFoldDB" id="A0A1J5NP37"/>
<evidence type="ECO:0000256" key="5">
    <source>
        <dbReference type="ARBA" id="ARBA00022827"/>
    </source>
</evidence>
<protein>
    <recommendedName>
        <fullName evidence="8">Methylenetetrahydrofolate reductase</fullName>
    </recommendedName>
</protein>
<dbReference type="GO" id="GO:0005829">
    <property type="term" value="C:cytosol"/>
    <property type="evidence" value="ECO:0007669"/>
    <property type="project" value="TreeGrafter"/>
</dbReference>
<dbReference type="Pfam" id="PF02219">
    <property type="entry name" value="MTHFR"/>
    <property type="match status" value="1"/>
</dbReference>
<dbReference type="EMBL" id="MDDC01000005">
    <property type="protein sequence ID" value="OIQ60398.1"/>
    <property type="molecule type" value="Genomic_DNA"/>
</dbReference>
<comment type="similarity">
    <text evidence="3 8">Belongs to the methylenetetrahydrofolate reductase family.</text>
</comment>
<evidence type="ECO:0000313" key="10">
    <source>
        <dbReference type="Proteomes" id="UP000182811"/>
    </source>
</evidence>
<sequence length="306" mass="33945">MVESKIAKILSKGQFLVSGEIGPPKHADPSEIKKHATLLKDYVDAMNLTDNQTAIVRLSSIAAGVHVLQAGGEPIIQMTVRDRNRIAIQSDLLGAYSLGMRNILCLSGDHQSFGNHPTAKNVHDVDSLQLIRIVKDLRDEKKFACGEEIKGQEPRFFIGAAANPFADPFEFRVMRLEKKINAGADFIQTQCIFDMERFERFMALVRERGLHKRAKIIAGVTPLKSARAAKYMQQSVAGMIVPDEIINRLEKASDPKAEGVAICVEQIKHLRTIEGVAGVHIMAVMWEDIIPTIVKEAGLYPRPKVE</sequence>
<comment type="caution">
    <text evidence="9">The sequence shown here is derived from an EMBL/GenBank/DDBJ whole genome shotgun (WGS) entry which is preliminary data.</text>
</comment>
<dbReference type="InterPro" id="IPR003171">
    <property type="entry name" value="Mehydrof_redctse-like"/>
</dbReference>
<gene>
    <name evidence="9" type="primary">yitJ</name>
    <name evidence="9" type="ORF">MOTE_08040</name>
</gene>
<evidence type="ECO:0000256" key="8">
    <source>
        <dbReference type="RuleBase" id="RU003862"/>
    </source>
</evidence>
<dbReference type="OrthoDB" id="9803687at2"/>
<name>A0A1J5NP37_NEOTH</name>
<dbReference type="PANTHER" id="PTHR45754">
    <property type="entry name" value="METHYLENETETRAHYDROFOLATE REDUCTASE"/>
    <property type="match status" value="1"/>
</dbReference>
<proteinExistence type="inferred from homology"/>
<evidence type="ECO:0000256" key="1">
    <source>
        <dbReference type="ARBA" id="ARBA00001974"/>
    </source>
</evidence>
<keyword evidence="6 8" id="KW-0560">Oxidoreductase</keyword>
<dbReference type="InterPro" id="IPR029041">
    <property type="entry name" value="FAD-linked_oxidoreductase-like"/>
</dbReference>
<dbReference type="GO" id="GO:0008168">
    <property type="term" value="F:methyltransferase activity"/>
    <property type="evidence" value="ECO:0007669"/>
    <property type="project" value="UniProtKB-KW"/>
</dbReference>
<dbReference type="GO" id="GO:0071949">
    <property type="term" value="F:FAD binding"/>
    <property type="evidence" value="ECO:0007669"/>
    <property type="project" value="TreeGrafter"/>
</dbReference>
<comment type="pathway">
    <text evidence="2 8">One-carbon metabolism; tetrahydrofolate interconversion.</text>
</comment>
<dbReference type="PANTHER" id="PTHR45754:SF3">
    <property type="entry name" value="METHYLENETETRAHYDROFOLATE REDUCTASE (NADPH)"/>
    <property type="match status" value="1"/>
</dbReference>
<keyword evidence="9" id="KW-0808">Transferase</keyword>